<dbReference type="Proteomes" id="UP000823775">
    <property type="component" value="Unassembled WGS sequence"/>
</dbReference>
<sequence>MSIQHLMRRGLHMNMIKIHTFNPRVLKIIVSPIHKILENKVVQVNINQDEEATLRNMTEVVNAQSESLQSHDFHMSQ</sequence>
<comment type="caution">
    <text evidence="1">The sequence shown here is derived from an EMBL/GenBank/DDBJ whole genome shotgun (WGS) entry which is preliminary data.</text>
</comment>
<reference evidence="1 2" key="1">
    <citation type="journal article" date="2021" name="BMC Genomics">
        <title>Datura genome reveals duplications of psychoactive alkaloid biosynthetic genes and high mutation rate following tissue culture.</title>
        <authorList>
            <person name="Rajewski A."/>
            <person name="Carter-House D."/>
            <person name="Stajich J."/>
            <person name="Litt A."/>
        </authorList>
    </citation>
    <scope>NUCLEOTIDE SEQUENCE [LARGE SCALE GENOMIC DNA]</scope>
    <source>
        <strain evidence="1">AR-01</strain>
    </source>
</reference>
<accession>A0ABS8WIH8</accession>
<organism evidence="1 2">
    <name type="scientific">Datura stramonium</name>
    <name type="common">Jimsonweed</name>
    <name type="synonym">Common thornapple</name>
    <dbReference type="NCBI Taxonomy" id="4076"/>
    <lineage>
        <taxon>Eukaryota</taxon>
        <taxon>Viridiplantae</taxon>
        <taxon>Streptophyta</taxon>
        <taxon>Embryophyta</taxon>
        <taxon>Tracheophyta</taxon>
        <taxon>Spermatophyta</taxon>
        <taxon>Magnoliopsida</taxon>
        <taxon>eudicotyledons</taxon>
        <taxon>Gunneridae</taxon>
        <taxon>Pentapetalae</taxon>
        <taxon>asterids</taxon>
        <taxon>lamiids</taxon>
        <taxon>Solanales</taxon>
        <taxon>Solanaceae</taxon>
        <taxon>Solanoideae</taxon>
        <taxon>Datureae</taxon>
        <taxon>Datura</taxon>
    </lineage>
</organism>
<name>A0ABS8WIH8_DATST</name>
<evidence type="ECO:0000313" key="1">
    <source>
        <dbReference type="EMBL" id="MCE3049310.1"/>
    </source>
</evidence>
<gene>
    <name evidence="1" type="ORF">HAX54_044584</name>
</gene>
<feature type="non-terminal residue" evidence="1">
    <location>
        <position position="77"/>
    </location>
</feature>
<evidence type="ECO:0000313" key="2">
    <source>
        <dbReference type="Proteomes" id="UP000823775"/>
    </source>
</evidence>
<protein>
    <submittedName>
        <fullName evidence="1">Uncharacterized protein</fullName>
    </submittedName>
</protein>
<proteinExistence type="predicted"/>
<keyword evidence="2" id="KW-1185">Reference proteome</keyword>
<dbReference type="EMBL" id="JACEIK010006812">
    <property type="protein sequence ID" value="MCE3049310.1"/>
    <property type="molecule type" value="Genomic_DNA"/>
</dbReference>